<evidence type="ECO:0000256" key="1">
    <source>
        <dbReference type="ARBA" id="ARBA00004651"/>
    </source>
</evidence>
<comment type="similarity">
    <text evidence="2 7">Belongs to the UPF0056 (MarC) family.</text>
</comment>
<evidence type="ECO:0000256" key="5">
    <source>
        <dbReference type="ARBA" id="ARBA00022989"/>
    </source>
</evidence>
<keyword evidence="4 7" id="KW-0812">Transmembrane</keyword>
<keyword evidence="3" id="KW-1003">Cell membrane</keyword>
<protein>
    <recommendedName>
        <fullName evidence="7">UPF0056 membrane protein</fullName>
    </recommendedName>
</protein>
<proteinExistence type="inferred from homology"/>
<dbReference type="EMBL" id="CP034563">
    <property type="protein sequence ID" value="AZQ64993.1"/>
    <property type="molecule type" value="Genomic_DNA"/>
</dbReference>
<evidence type="ECO:0000256" key="6">
    <source>
        <dbReference type="ARBA" id="ARBA00023136"/>
    </source>
</evidence>
<keyword evidence="5 7" id="KW-1133">Transmembrane helix</keyword>
<evidence type="ECO:0000313" key="9">
    <source>
        <dbReference type="Proteomes" id="UP000267268"/>
    </source>
</evidence>
<dbReference type="Proteomes" id="UP000267268">
    <property type="component" value="Chromosome 2"/>
</dbReference>
<dbReference type="KEGG" id="fll:EI427_22490"/>
<dbReference type="PANTHER" id="PTHR33508:SF1">
    <property type="entry name" value="UPF0056 MEMBRANE PROTEIN YHCE"/>
    <property type="match status" value="1"/>
</dbReference>
<dbReference type="OrthoDB" id="21094at2"/>
<evidence type="ECO:0000256" key="3">
    <source>
        <dbReference type="ARBA" id="ARBA00022475"/>
    </source>
</evidence>
<evidence type="ECO:0000256" key="4">
    <source>
        <dbReference type="ARBA" id="ARBA00022692"/>
    </source>
</evidence>
<comment type="subcellular location">
    <subcellularLocation>
        <location evidence="1 7">Cell membrane</location>
        <topology evidence="1 7">Multi-pass membrane protein</topology>
    </subcellularLocation>
</comment>
<dbReference type="PANTHER" id="PTHR33508">
    <property type="entry name" value="UPF0056 MEMBRANE PROTEIN YHCE"/>
    <property type="match status" value="1"/>
</dbReference>
<dbReference type="GO" id="GO:0005886">
    <property type="term" value="C:plasma membrane"/>
    <property type="evidence" value="ECO:0007669"/>
    <property type="project" value="UniProtKB-SubCell"/>
</dbReference>
<dbReference type="AlphaFoldDB" id="A0A3Q9FUP9"/>
<feature type="transmembrane region" description="Helical" evidence="7">
    <location>
        <begin position="6"/>
        <end position="28"/>
    </location>
</feature>
<evidence type="ECO:0000256" key="2">
    <source>
        <dbReference type="ARBA" id="ARBA00009784"/>
    </source>
</evidence>
<dbReference type="NCBIfam" id="TIGR00427">
    <property type="entry name" value="NAAT family transporter"/>
    <property type="match status" value="1"/>
</dbReference>
<feature type="transmembrane region" description="Helical" evidence="7">
    <location>
        <begin position="72"/>
        <end position="90"/>
    </location>
</feature>
<name>A0A3Q9FUP9_9BACT</name>
<feature type="transmembrane region" description="Helical" evidence="7">
    <location>
        <begin position="44"/>
        <end position="66"/>
    </location>
</feature>
<keyword evidence="6 7" id="KW-0472">Membrane</keyword>
<sequence>MLHLIFTKFIMFFTVIDPIGTIPVFIAITAKSSTAKKLVIAKKAALTAAGVLLFFTIAGEIILNVINIPLSNFQIAGGIVLFLFALTMIFGESKPEEEISHIDNQEDKAVFPLAIPSLASPGAILAVMLLTEKNKYSFQEQLVTVVVMLSVVAIAGLLMVFSTKIFKYIGNSGAAIISRVMGLILSAVAVHNVLEGLTEYLTK</sequence>
<dbReference type="Pfam" id="PF01914">
    <property type="entry name" value="MarC"/>
    <property type="match status" value="1"/>
</dbReference>
<organism evidence="8 9">
    <name type="scientific">Flammeovirga pectinis</name>
    <dbReference type="NCBI Taxonomy" id="2494373"/>
    <lineage>
        <taxon>Bacteria</taxon>
        <taxon>Pseudomonadati</taxon>
        <taxon>Bacteroidota</taxon>
        <taxon>Cytophagia</taxon>
        <taxon>Cytophagales</taxon>
        <taxon>Flammeovirgaceae</taxon>
        <taxon>Flammeovirga</taxon>
    </lineage>
</organism>
<dbReference type="RefSeq" id="WP_126619266.1">
    <property type="nucleotide sequence ID" value="NZ_CP034563.1"/>
</dbReference>
<feature type="transmembrane region" description="Helical" evidence="7">
    <location>
        <begin position="142"/>
        <end position="161"/>
    </location>
</feature>
<reference evidence="8 9" key="1">
    <citation type="submission" date="2018-12" db="EMBL/GenBank/DDBJ databases">
        <title>Flammeovirga pectinis sp. nov., isolated from the gut of the Korean scallop, Patinopecten yessoensis.</title>
        <authorList>
            <person name="Bae J.-W."/>
            <person name="Jeong Y.-S."/>
            <person name="Kang W."/>
        </authorList>
    </citation>
    <scope>NUCLEOTIDE SEQUENCE [LARGE SCALE GENOMIC DNA]</scope>
    <source>
        <strain evidence="8 9">L12M1</strain>
    </source>
</reference>
<dbReference type="InterPro" id="IPR002771">
    <property type="entry name" value="Multi_antbiot-R_MarC"/>
</dbReference>
<evidence type="ECO:0000313" key="8">
    <source>
        <dbReference type="EMBL" id="AZQ64993.1"/>
    </source>
</evidence>
<evidence type="ECO:0000256" key="7">
    <source>
        <dbReference type="RuleBase" id="RU362048"/>
    </source>
</evidence>
<feature type="transmembrane region" description="Helical" evidence="7">
    <location>
        <begin position="110"/>
        <end position="130"/>
    </location>
</feature>
<accession>A0A3Q9FUP9</accession>
<keyword evidence="9" id="KW-1185">Reference proteome</keyword>
<feature type="transmembrane region" description="Helical" evidence="7">
    <location>
        <begin position="173"/>
        <end position="194"/>
    </location>
</feature>
<gene>
    <name evidence="8" type="ORF">EI427_22490</name>
</gene>